<organism evidence="2 3">
    <name type="scientific">Herbaspirillum rubrisubalbicans Os34</name>
    <dbReference type="NCBI Taxonomy" id="1235827"/>
    <lineage>
        <taxon>Bacteria</taxon>
        <taxon>Pseudomonadati</taxon>
        <taxon>Pseudomonadota</taxon>
        <taxon>Betaproteobacteria</taxon>
        <taxon>Burkholderiales</taxon>
        <taxon>Oxalobacteraceae</taxon>
        <taxon>Herbaspirillum</taxon>
    </lineage>
</organism>
<dbReference type="Proteomes" id="UP000501648">
    <property type="component" value="Chromosome"/>
</dbReference>
<evidence type="ECO:0000313" key="2">
    <source>
        <dbReference type="EMBL" id="QJP99864.1"/>
    </source>
</evidence>
<gene>
    <name evidence="2" type="ORF">C798_06370</name>
</gene>
<feature type="domain" description="DUF2169" evidence="1">
    <location>
        <begin position="154"/>
        <end position="435"/>
    </location>
</feature>
<accession>A0A6M3ZMR9</accession>
<dbReference type="RefSeq" id="WP_017453151.1">
    <property type="nucleotide sequence ID" value="NZ_CP008956.1"/>
</dbReference>
<name>A0A6M3ZMR9_9BURK</name>
<protein>
    <submittedName>
        <fullName evidence="2">DUF2169 domain-containing protein</fullName>
    </submittedName>
</protein>
<dbReference type="InterPro" id="IPR018683">
    <property type="entry name" value="DUF2169"/>
</dbReference>
<evidence type="ECO:0000313" key="3">
    <source>
        <dbReference type="Proteomes" id="UP000501648"/>
    </source>
</evidence>
<evidence type="ECO:0000259" key="1">
    <source>
        <dbReference type="Pfam" id="PF09937"/>
    </source>
</evidence>
<sequence length="469" mass="51811">MRFINHTPFPALAFGGVGHNGEAFHVLVLRQTFTWNAASELIFADEQQPLCEADEFFGDDLQGSVRQESDLCPYKPRCDVIINAMAYPPRALNGKPPHRFPVRVVVKRPDTPVPPPPKPQGLNPFMPASPEALAAWRVEVERAKNSVIPGERLIDKSLVIHGQRRFVKRAGLLRLAATLLKFGTLGIMRLPAWRLTKPEPAKVLPVRLEHAYGGQCRIDGNRRAASKVPQQYRLTQQQAAAHPEQRQPPVAHEALAANPVGQGWARDWYLDATKTASVSAPQIEHPQQPITLSHFSQARTGQLDHAEMLVAGLGIRPKGHPERARLAGTIDEKFINSGAPLPEDFDFAVWNAAWPDQQIEALQGDEIIELTNLCQRGTPGVIEDEQGNSVLQLSMPPYQPYVLVRFESGQLAPLALSIDTLIVEPDARTVAMVSRAVLPVHPAIGCLEARQMSRAQWQAAWRSAATLNN</sequence>
<dbReference type="AlphaFoldDB" id="A0A6M3ZMR9"/>
<feature type="domain" description="DUF2169" evidence="1">
    <location>
        <begin position="22"/>
        <end position="108"/>
    </location>
</feature>
<dbReference type="EMBL" id="CP008956">
    <property type="protein sequence ID" value="QJP99864.1"/>
    <property type="molecule type" value="Genomic_DNA"/>
</dbReference>
<reference evidence="2 3" key="1">
    <citation type="journal article" date="2012" name="J. Bacteriol.">
        <title>Genome sequence of the pathogenic Herbaspirillum seropedicae strain Os34, isolated from rice roots.</title>
        <authorList>
            <person name="Ye W."/>
            <person name="Ye S."/>
            <person name="Liu J."/>
            <person name="Chang S."/>
            <person name="Chen M."/>
            <person name="Zhu B."/>
            <person name="Guo L."/>
            <person name="An Q."/>
        </authorList>
    </citation>
    <scope>NUCLEOTIDE SEQUENCE [LARGE SCALE GENOMIC DNA]</scope>
    <source>
        <strain evidence="2 3">Os34</strain>
    </source>
</reference>
<proteinExistence type="predicted"/>
<dbReference type="Pfam" id="PF09937">
    <property type="entry name" value="DUF2169"/>
    <property type="match status" value="2"/>
</dbReference>